<accession>A0A0E9VGB4</accession>
<evidence type="ECO:0000313" key="1">
    <source>
        <dbReference type="EMBL" id="JAH77046.1"/>
    </source>
</evidence>
<dbReference type="EMBL" id="GBXM01031531">
    <property type="protein sequence ID" value="JAH77046.1"/>
    <property type="molecule type" value="Transcribed_RNA"/>
</dbReference>
<protein>
    <submittedName>
        <fullName evidence="1">Uncharacterized protein</fullName>
    </submittedName>
</protein>
<reference evidence="1" key="1">
    <citation type="submission" date="2014-11" db="EMBL/GenBank/DDBJ databases">
        <authorList>
            <person name="Amaro Gonzalez C."/>
        </authorList>
    </citation>
    <scope>NUCLEOTIDE SEQUENCE</scope>
</reference>
<proteinExistence type="predicted"/>
<organism evidence="1">
    <name type="scientific">Anguilla anguilla</name>
    <name type="common">European freshwater eel</name>
    <name type="synonym">Muraena anguilla</name>
    <dbReference type="NCBI Taxonomy" id="7936"/>
    <lineage>
        <taxon>Eukaryota</taxon>
        <taxon>Metazoa</taxon>
        <taxon>Chordata</taxon>
        <taxon>Craniata</taxon>
        <taxon>Vertebrata</taxon>
        <taxon>Euteleostomi</taxon>
        <taxon>Actinopterygii</taxon>
        <taxon>Neopterygii</taxon>
        <taxon>Teleostei</taxon>
        <taxon>Anguilliformes</taxon>
        <taxon>Anguillidae</taxon>
        <taxon>Anguilla</taxon>
    </lineage>
</organism>
<sequence>MLKPSPSDLTTVIVFSMAPPPNSSTNYNMCKIREHIMSVCQKLH</sequence>
<reference evidence="1" key="2">
    <citation type="journal article" date="2015" name="Fish Shellfish Immunol.">
        <title>Early steps in the European eel (Anguilla anguilla)-Vibrio vulnificus interaction in the gills: Role of the RtxA13 toxin.</title>
        <authorList>
            <person name="Callol A."/>
            <person name="Pajuelo D."/>
            <person name="Ebbesson L."/>
            <person name="Teles M."/>
            <person name="MacKenzie S."/>
            <person name="Amaro C."/>
        </authorList>
    </citation>
    <scope>NUCLEOTIDE SEQUENCE</scope>
</reference>
<name>A0A0E9VGB4_ANGAN</name>
<dbReference type="AlphaFoldDB" id="A0A0E9VGB4"/>